<accession>A0A438H9D7</accession>
<evidence type="ECO:0000313" key="3">
    <source>
        <dbReference type="Proteomes" id="UP000288805"/>
    </source>
</evidence>
<gene>
    <name evidence="2" type="primary">POLX_1139</name>
    <name evidence="2" type="ORF">CK203_044708</name>
</gene>
<dbReference type="AlphaFoldDB" id="A0A438H9D7"/>
<reference evidence="2 3" key="1">
    <citation type="journal article" date="2018" name="PLoS Genet.">
        <title>Population sequencing reveals clonal diversity and ancestral inbreeding in the grapevine cultivar Chardonnay.</title>
        <authorList>
            <person name="Roach M.J."/>
            <person name="Johnson D.L."/>
            <person name="Bohlmann J."/>
            <person name="van Vuuren H.J."/>
            <person name="Jones S.J."/>
            <person name="Pretorius I.S."/>
            <person name="Schmidt S.A."/>
            <person name="Borneman A.R."/>
        </authorList>
    </citation>
    <scope>NUCLEOTIDE SEQUENCE [LARGE SCALE GENOMIC DNA]</scope>
    <source>
        <strain evidence="3">cv. Chardonnay</strain>
        <tissue evidence="2">Leaf</tissue>
    </source>
</reference>
<organism evidence="2 3">
    <name type="scientific">Vitis vinifera</name>
    <name type="common">Grape</name>
    <dbReference type="NCBI Taxonomy" id="29760"/>
    <lineage>
        <taxon>Eukaryota</taxon>
        <taxon>Viridiplantae</taxon>
        <taxon>Streptophyta</taxon>
        <taxon>Embryophyta</taxon>
        <taxon>Tracheophyta</taxon>
        <taxon>Spermatophyta</taxon>
        <taxon>Magnoliopsida</taxon>
        <taxon>eudicotyledons</taxon>
        <taxon>Gunneridae</taxon>
        <taxon>Pentapetalae</taxon>
        <taxon>rosids</taxon>
        <taxon>Vitales</taxon>
        <taxon>Vitaceae</taxon>
        <taxon>Viteae</taxon>
        <taxon>Vitis</taxon>
    </lineage>
</organism>
<comment type="caution">
    <text evidence="2">The sequence shown here is derived from an EMBL/GenBank/DDBJ whole genome shotgun (WGS) entry which is preliminary data.</text>
</comment>
<dbReference type="EMBL" id="QGNW01000256">
    <property type="protein sequence ID" value="RVW81150.1"/>
    <property type="molecule type" value="Genomic_DNA"/>
</dbReference>
<evidence type="ECO:0000313" key="2">
    <source>
        <dbReference type="EMBL" id="RVW81150.1"/>
    </source>
</evidence>
<dbReference type="InterPro" id="IPR013103">
    <property type="entry name" value="RVT_2"/>
</dbReference>
<name>A0A438H9D7_VITVI</name>
<dbReference type="Pfam" id="PF07727">
    <property type="entry name" value="RVT_2"/>
    <property type="match status" value="1"/>
</dbReference>
<sequence>MSALEKNDTWELMSLPRRKSTVGCKWVFTVKYISNGTIEQYKVRLVVKGFTQIYGVDFQETFAPVAKLNTIRVLLSLATNLDWPLH</sequence>
<evidence type="ECO:0000259" key="1">
    <source>
        <dbReference type="Pfam" id="PF07727"/>
    </source>
</evidence>
<protein>
    <submittedName>
        <fullName evidence="2">Retrovirus-related Pol polyprotein from transposon TNT 1-94</fullName>
    </submittedName>
</protein>
<feature type="domain" description="Reverse transcriptase Ty1/copia-type" evidence="1">
    <location>
        <begin position="7"/>
        <end position="86"/>
    </location>
</feature>
<dbReference type="Proteomes" id="UP000288805">
    <property type="component" value="Unassembled WGS sequence"/>
</dbReference>
<proteinExistence type="predicted"/>